<evidence type="ECO:0000256" key="5">
    <source>
        <dbReference type="SAM" id="SignalP"/>
    </source>
</evidence>
<reference evidence="8" key="1">
    <citation type="journal article" date="2019" name="Int. J. Syst. Evol. Microbiol.">
        <title>The Global Catalogue of Microorganisms (GCM) 10K type strain sequencing project: providing services to taxonomists for standard genome sequencing and annotation.</title>
        <authorList>
            <consortium name="The Broad Institute Genomics Platform"/>
            <consortium name="The Broad Institute Genome Sequencing Center for Infectious Disease"/>
            <person name="Wu L."/>
            <person name="Ma J."/>
        </authorList>
    </citation>
    <scope>NUCLEOTIDE SEQUENCE [LARGE SCALE GENOMIC DNA]</scope>
    <source>
        <strain evidence="8">JCM 13008</strain>
    </source>
</reference>
<keyword evidence="8" id="KW-1185">Reference proteome</keyword>
<comment type="similarity">
    <text evidence="2">Belongs to the bacterial solute-binding protein 5 family.</text>
</comment>
<name>A0ABP4ERH6_9ACTN</name>
<sequence>MLNRTARPTRLAVAALSGALLLAGCASDSGDDKAADSTNRDEIYVLGLVGDQTKGEPKSGGTLEIVDYGEARSLDPTKTIPNGAVGGNAMAAVYDVLMKYDLENDTYVPLLAESLESTDNTTWTLTLRDGVKFSDGTALDADAVIGSIQYYMANRGFNTLLLATNIADMKATDPKTVTFTLRKPWATFPSMLAQGPGMVLAPAAIKNGPDGFKPIGAGPFTFDSYKPAEELILVRNEKYWGEPAHLDKLRFTWIQGDQAKMDSLKGGSSDLINIRTTDVLEKARKDDYSGIMNPAGAGSIVWINNREGRPGNDVRIRQAISLAMDPQTYVDRALKGAGNATHNIFSPAFPYYKEIELPKTDLEKAKSLVAEAKKDGADTSLTYLGQSDQTSRTGAVTIEAQLESIGLDITIETVSDVSEQTARIYGTHDFDLAMGAMSIGEDPYMSFANNVVSTSPANPSGYASKKMDELVDSLQAKTPLEGADTLAEINELWQVEVPGVVLTSGGFFAPWNTNVHGVEPTGVNMLLFHNAYKS</sequence>
<dbReference type="Proteomes" id="UP001501581">
    <property type="component" value="Unassembled WGS sequence"/>
</dbReference>
<evidence type="ECO:0000256" key="4">
    <source>
        <dbReference type="ARBA" id="ARBA00022729"/>
    </source>
</evidence>
<dbReference type="PANTHER" id="PTHR30290">
    <property type="entry name" value="PERIPLASMIC BINDING COMPONENT OF ABC TRANSPORTER"/>
    <property type="match status" value="1"/>
</dbReference>
<dbReference type="EMBL" id="BAAALG010000017">
    <property type="protein sequence ID" value="GAA1114221.1"/>
    <property type="molecule type" value="Genomic_DNA"/>
</dbReference>
<feature type="chain" id="PRO_5046336610" evidence="5">
    <location>
        <begin position="35"/>
        <end position="534"/>
    </location>
</feature>
<dbReference type="PIRSF" id="PIRSF002741">
    <property type="entry name" value="MppA"/>
    <property type="match status" value="1"/>
</dbReference>
<evidence type="ECO:0000313" key="8">
    <source>
        <dbReference type="Proteomes" id="UP001501581"/>
    </source>
</evidence>
<dbReference type="InterPro" id="IPR000914">
    <property type="entry name" value="SBP_5_dom"/>
</dbReference>
<dbReference type="InterPro" id="IPR039424">
    <property type="entry name" value="SBP_5"/>
</dbReference>
<comment type="subcellular location">
    <subcellularLocation>
        <location evidence="1">Cell membrane</location>
        <topology evidence="1">Lipid-anchor</topology>
    </subcellularLocation>
</comment>
<dbReference type="CDD" id="cd00995">
    <property type="entry name" value="PBP2_NikA_DppA_OppA_like"/>
    <property type="match status" value="1"/>
</dbReference>
<dbReference type="PROSITE" id="PS51257">
    <property type="entry name" value="PROKAR_LIPOPROTEIN"/>
    <property type="match status" value="1"/>
</dbReference>
<evidence type="ECO:0000256" key="3">
    <source>
        <dbReference type="ARBA" id="ARBA00022448"/>
    </source>
</evidence>
<evidence type="ECO:0000256" key="1">
    <source>
        <dbReference type="ARBA" id="ARBA00004193"/>
    </source>
</evidence>
<dbReference type="PROSITE" id="PS01040">
    <property type="entry name" value="SBP_BACTERIAL_5"/>
    <property type="match status" value="1"/>
</dbReference>
<keyword evidence="4 5" id="KW-0732">Signal</keyword>
<dbReference type="InterPro" id="IPR030678">
    <property type="entry name" value="Peptide/Ni-bd"/>
</dbReference>
<keyword evidence="3" id="KW-0813">Transport</keyword>
<comment type="caution">
    <text evidence="7">The sequence shown here is derived from an EMBL/GenBank/DDBJ whole genome shotgun (WGS) entry which is preliminary data.</text>
</comment>
<dbReference type="InterPro" id="IPR023765">
    <property type="entry name" value="SBP_5_CS"/>
</dbReference>
<dbReference type="Pfam" id="PF00496">
    <property type="entry name" value="SBP_bac_5"/>
    <property type="match status" value="1"/>
</dbReference>
<proteinExistence type="inferred from homology"/>
<evidence type="ECO:0000256" key="2">
    <source>
        <dbReference type="ARBA" id="ARBA00005695"/>
    </source>
</evidence>
<organism evidence="7 8">
    <name type="scientific">Nocardioides dubius</name>
    <dbReference type="NCBI Taxonomy" id="317019"/>
    <lineage>
        <taxon>Bacteria</taxon>
        <taxon>Bacillati</taxon>
        <taxon>Actinomycetota</taxon>
        <taxon>Actinomycetes</taxon>
        <taxon>Propionibacteriales</taxon>
        <taxon>Nocardioidaceae</taxon>
        <taxon>Nocardioides</taxon>
    </lineage>
</organism>
<dbReference type="SUPFAM" id="SSF53850">
    <property type="entry name" value="Periplasmic binding protein-like II"/>
    <property type="match status" value="1"/>
</dbReference>
<feature type="domain" description="Solute-binding protein family 5" evidence="6">
    <location>
        <begin position="107"/>
        <end position="456"/>
    </location>
</feature>
<gene>
    <name evidence="7" type="ORF">GCM10009668_40760</name>
</gene>
<feature type="signal peptide" evidence="5">
    <location>
        <begin position="1"/>
        <end position="34"/>
    </location>
</feature>
<protein>
    <submittedName>
        <fullName evidence="7">ABC transporter substrate-binding protein</fullName>
    </submittedName>
</protein>
<dbReference type="Gene3D" id="3.10.105.10">
    <property type="entry name" value="Dipeptide-binding Protein, Domain 3"/>
    <property type="match status" value="1"/>
</dbReference>
<evidence type="ECO:0000313" key="7">
    <source>
        <dbReference type="EMBL" id="GAA1114221.1"/>
    </source>
</evidence>
<accession>A0ABP4ERH6</accession>
<dbReference type="RefSeq" id="WP_343996765.1">
    <property type="nucleotide sequence ID" value="NZ_BAAALG010000017.1"/>
</dbReference>
<evidence type="ECO:0000259" key="6">
    <source>
        <dbReference type="Pfam" id="PF00496"/>
    </source>
</evidence>
<dbReference type="PANTHER" id="PTHR30290:SF9">
    <property type="entry name" value="OLIGOPEPTIDE-BINDING PROTEIN APPA"/>
    <property type="match status" value="1"/>
</dbReference>
<dbReference type="Gene3D" id="3.40.190.10">
    <property type="entry name" value="Periplasmic binding protein-like II"/>
    <property type="match status" value="1"/>
</dbReference>